<keyword evidence="2" id="KW-1133">Transmembrane helix</keyword>
<reference evidence="4 5" key="1">
    <citation type="journal article" date="2015" name="Genome Biol.">
        <title>Comparative genomics of Steinernema reveals deeply conserved gene regulatory networks.</title>
        <authorList>
            <person name="Dillman A.R."/>
            <person name="Macchietto M."/>
            <person name="Porter C.F."/>
            <person name="Rogers A."/>
            <person name="Williams B."/>
            <person name="Antoshechkin I."/>
            <person name="Lee M.M."/>
            <person name="Goodwin Z."/>
            <person name="Lu X."/>
            <person name="Lewis E.E."/>
            <person name="Goodrich-Blair H."/>
            <person name="Stock S.P."/>
            <person name="Adams B.J."/>
            <person name="Sternberg P.W."/>
            <person name="Mortazavi A."/>
        </authorList>
    </citation>
    <scope>NUCLEOTIDE SEQUENCE [LARGE SCALE GENOMIC DNA]</scope>
    <source>
        <strain evidence="4 5">ALL</strain>
    </source>
</reference>
<feature type="compositionally biased region" description="Low complexity" evidence="1">
    <location>
        <begin position="287"/>
        <end position="304"/>
    </location>
</feature>
<keyword evidence="2" id="KW-0812">Transmembrane</keyword>
<keyword evidence="2" id="KW-0472">Membrane</keyword>
<evidence type="ECO:0000256" key="2">
    <source>
        <dbReference type="SAM" id="Phobius"/>
    </source>
</evidence>
<evidence type="ECO:0000313" key="5">
    <source>
        <dbReference type="Proteomes" id="UP000298663"/>
    </source>
</evidence>
<name>A0A4U5M8U7_STECR</name>
<reference evidence="4 5" key="2">
    <citation type="journal article" date="2019" name="G3 (Bethesda)">
        <title>Hybrid Assembly of the Genome of the Entomopathogenic Nematode Steinernema carpocapsae Identifies the X-Chromosome.</title>
        <authorList>
            <person name="Serra L."/>
            <person name="Macchietto M."/>
            <person name="Macias-Munoz A."/>
            <person name="McGill C.J."/>
            <person name="Rodriguez I.M."/>
            <person name="Rodriguez B."/>
            <person name="Murad R."/>
            <person name="Mortazavi A."/>
        </authorList>
    </citation>
    <scope>NUCLEOTIDE SEQUENCE [LARGE SCALE GENOMIC DNA]</scope>
    <source>
        <strain evidence="4 5">ALL</strain>
    </source>
</reference>
<organism evidence="4 5">
    <name type="scientific">Steinernema carpocapsae</name>
    <name type="common">Entomopathogenic nematode</name>
    <dbReference type="NCBI Taxonomy" id="34508"/>
    <lineage>
        <taxon>Eukaryota</taxon>
        <taxon>Metazoa</taxon>
        <taxon>Ecdysozoa</taxon>
        <taxon>Nematoda</taxon>
        <taxon>Chromadorea</taxon>
        <taxon>Rhabditida</taxon>
        <taxon>Tylenchina</taxon>
        <taxon>Panagrolaimomorpha</taxon>
        <taxon>Strongyloidoidea</taxon>
        <taxon>Steinernematidae</taxon>
        <taxon>Steinernema</taxon>
    </lineage>
</organism>
<gene>
    <name evidence="4" type="ORF">L596_025801</name>
</gene>
<keyword evidence="5" id="KW-1185">Reference proteome</keyword>
<dbReference type="AlphaFoldDB" id="A0A4U5M8U7"/>
<feature type="chain" id="PRO_5020866065" evidence="3">
    <location>
        <begin position="23"/>
        <end position="392"/>
    </location>
</feature>
<comment type="caution">
    <text evidence="4">The sequence shown here is derived from an EMBL/GenBank/DDBJ whole genome shotgun (WGS) entry which is preliminary data.</text>
</comment>
<sequence>MTHPLMLLLGALLAALLTGVASECDRFRGFEVAFSFNNEVHRFKFAGSSVNWRNRPNSPEGAHSVGVNSRHFTQRGHVLLGLLNELIEFRFDVKHGERIGVDGKKLKTITSPQSSVAPESFYVCNATDKICDLRGKIVGNIDLPSVTVLGDVLITGNSSINVTSGKEMVFHTELKYVPGNIFDPANGQAYDTTPNENGQLIGVLRGKKIYVQECSGDRTAINSIKYECVDDNCETLLLDSPVLNCFMIDGCEIAYGPQTIFPSVAIVPKNPISKDEIDSTAPPPTPSTLSPTSTSTAPPTTTTTEPPPRYIVLKTPPGYKKREDRLAQMEEDEDEYEDDEEEEFDITEWYFSLFVAFVVIVLSGVWAALTWVDWHRRRRLMRAYERRQAAVQ</sequence>
<accession>A0A4U5M8U7</accession>
<evidence type="ECO:0000256" key="1">
    <source>
        <dbReference type="SAM" id="MobiDB-lite"/>
    </source>
</evidence>
<proteinExistence type="predicted"/>
<dbReference type="EMBL" id="AZBU02000009">
    <property type="protein sequence ID" value="TKR65391.1"/>
    <property type="molecule type" value="Genomic_DNA"/>
</dbReference>
<feature type="transmembrane region" description="Helical" evidence="2">
    <location>
        <begin position="349"/>
        <end position="372"/>
    </location>
</feature>
<feature type="region of interest" description="Disordered" evidence="1">
    <location>
        <begin position="274"/>
        <end position="315"/>
    </location>
</feature>
<feature type="signal peptide" evidence="3">
    <location>
        <begin position="1"/>
        <end position="22"/>
    </location>
</feature>
<evidence type="ECO:0000256" key="3">
    <source>
        <dbReference type="SAM" id="SignalP"/>
    </source>
</evidence>
<protein>
    <submittedName>
        <fullName evidence="4">Uncharacterized protein</fullName>
    </submittedName>
</protein>
<dbReference type="Proteomes" id="UP000298663">
    <property type="component" value="Unassembled WGS sequence"/>
</dbReference>
<evidence type="ECO:0000313" key="4">
    <source>
        <dbReference type="EMBL" id="TKR65391.1"/>
    </source>
</evidence>
<keyword evidence="3" id="KW-0732">Signal</keyword>